<dbReference type="PRINTS" id="PR00812">
    <property type="entry name" value="BCTERIALGSPF"/>
</dbReference>
<accession>A0A952DTY8</accession>
<comment type="caution">
    <text evidence="10">The sequence shown here is derived from an EMBL/GenBank/DDBJ whole genome shotgun (WGS) entry which is preliminary data.</text>
</comment>
<evidence type="ECO:0000256" key="4">
    <source>
        <dbReference type="ARBA" id="ARBA00022519"/>
    </source>
</evidence>
<comment type="subcellular location">
    <subcellularLocation>
        <location evidence="1">Cell inner membrane</location>
        <topology evidence="1">Multi-pass membrane protein</topology>
    </subcellularLocation>
</comment>
<dbReference type="AlphaFoldDB" id="A0A952DTY8"/>
<evidence type="ECO:0000256" key="7">
    <source>
        <dbReference type="ARBA" id="ARBA00023136"/>
    </source>
</evidence>
<comment type="similarity">
    <text evidence="2">Belongs to the GSP F family.</text>
</comment>
<evidence type="ECO:0000256" key="6">
    <source>
        <dbReference type="ARBA" id="ARBA00022989"/>
    </source>
</evidence>
<feature type="transmembrane region" description="Helical" evidence="8">
    <location>
        <begin position="170"/>
        <end position="191"/>
    </location>
</feature>
<dbReference type="EMBL" id="JACFOF010000001">
    <property type="protein sequence ID" value="MBW7953194.1"/>
    <property type="molecule type" value="Genomic_DNA"/>
</dbReference>
<dbReference type="InterPro" id="IPR003004">
    <property type="entry name" value="GspF/PilC"/>
</dbReference>
<name>A0A952DTY8_9BACT</name>
<gene>
    <name evidence="10" type="ORF">H3C67_00185</name>
</gene>
<feature type="transmembrane region" description="Helical" evidence="8">
    <location>
        <begin position="378"/>
        <end position="398"/>
    </location>
</feature>
<evidence type="ECO:0000256" key="8">
    <source>
        <dbReference type="SAM" id="Phobius"/>
    </source>
</evidence>
<evidence type="ECO:0000256" key="5">
    <source>
        <dbReference type="ARBA" id="ARBA00022692"/>
    </source>
</evidence>
<keyword evidence="3" id="KW-1003">Cell membrane</keyword>
<evidence type="ECO:0000256" key="3">
    <source>
        <dbReference type="ARBA" id="ARBA00022475"/>
    </source>
</evidence>
<dbReference type="InterPro" id="IPR018076">
    <property type="entry name" value="T2SS_GspF_dom"/>
</dbReference>
<evidence type="ECO:0000256" key="1">
    <source>
        <dbReference type="ARBA" id="ARBA00004429"/>
    </source>
</evidence>
<protein>
    <submittedName>
        <fullName evidence="10">Type II secretion system F family protein</fullName>
    </submittedName>
</protein>
<evidence type="ECO:0000313" key="10">
    <source>
        <dbReference type="EMBL" id="MBW7953194.1"/>
    </source>
</evidence>
<dbReference type="GO" id="GO:0005886">
    <property type="term" value="C:plasma membrane"/>
    <property type="evidence" value="ECO:0007669"/>
    <property type="project" value="UniProtKB-SubCell"/>
</dbReference>
<organism evidence="10 11">
    <name type="scientific">Candidatus Dojkabacteria bacterium</name>
    <dbReference type="NCBI Taxonomy" id="2099670"/>
    <lineage>
        <taxon>Bacteria</taxon>
        <taxon>Candidatus Dojkabacteria</taxon>
    </lineage>
</organism>
<dbReference type="FunFam" id="1.20.81.30:FF:000001">
    <property type="entry name" value="Type II secretion system protein F"/>
    <property type="match status" value="1"/>
</dbReference>
<dbReference type="PANTHER" id="PTHR30012">
    <property type="entry name" value="GENERAL SECRETION PATHWAY PROTEIN"/>
    <property type="match status" value="1"/>
</dbReference>
<feature type="domain" description="Type II secretion system protein GspF" evidence="9">
    <location>
        <begin position="69"/>
        <end position="192"/>
    </location>
</feature>
<feature type="domain" description="Type II secretion system protein GspF" evidence="9">
    <location>
        <begin position="276"/>
        <end position="397"/>
    </location>
</feature>
<keyword evidence="4" id="KW-0997">Cell inner membrane</keyword>
<dbReference type="Proteomes" id="UP000781173">
    <property type="component" value="Unassembled WGS sequence"/>
</dbReference>
<dbReference type="Pfam" id="PF00482">
    <property type="entry name" value="T2SSF"/>
    <property type="match status" value="2"/>
</dbReference>
<keyword evidence="6 8" id="KW-1133">Transmembrane helix</keyword>
<sequence>MAVFTYTATKATGEQVTGERQAQTREDVASFLHEQGLIIISINQKIGLNLGNLNDIQIGGIPLNEKVVFARQLATMLSAGLPVASSLEILVEQTKYTGLKKQLTQVYKDIQSGLPLATSFGRNKAIFDDLQLSLIDAGEKSGNLVEIIQQIAEDLQKTAQINGKIRGAMIYPAVIFLAIIIVVLVLVVFMIPAVEDLYADLGGGDLPAITQALVTISNFFSDPLGLLITFVTVTSTILGFRAYYKTDSGRKFIDKLLLQVPVFGDLQAKSQVLQMVRLLQMLIKSGVPIIDALTATGKALKNIHFKLALFYAAQEVSKGQQIAGPLGRNKVVPLIVLKMISTGEQTGALDKILGDLARFYEDQVEEITSNLTKLMEPLILLIVGGLVALLAVAVYLPIYNVANIV</sequence>
<keyword evidence="7 8" id="KW-0472">Membrane</keyword>
<dbReference type="Gene3D" id="1.20.81.30">
    <property type="entry name" value="Type II secretion system (T2SS), domain F"/>
    <property type="match status" value="2"/>
</dbReference>
<feature type="transmembrane region" description="Helical" evidence="8">
    <location>
        <begin position="224"/>
        <end position="244"/>
    </location>
</feature>
<proteinExistence type="inferred from homology"/>
<keyword evidence="5 8" id="KW-0812">Transmembrane</keyword>
<evidence type="ECO:0000256" key="2">
    <source>
        <dbReference type="ARBA" id="ARBA00005745"/>
    </source>
</evidence>
<dbReference type="PANTHER" id="PTHR30012:SF0">
    <property type="entry name" value="TYPE II SECRETION SYSTEM PROTEIN F-RELATED"/>
    <property type="match status" value="1"/>
</dbReference>
<evidence type="ECO:0000259" key="9">
    <source>
        <dbReference type="Pfam" id="PF00482"/>
    </source>
</evidence>
<evidence type="ECO:0000313" key="11">
    <source>
        <dbReference type="Proteomes" id="UP000781173"/>
    </source>
</evidence>
<dbReference type="InterPro" id="IPR042094">
    <property type="entry name" value="T2SS_GspF_sf"/>
</dbReference>
<reference evidence="10" key="1">
    <citation type="journal article" date="2022" name="ISME J.">
        <title>A general approach to explore prokaryotic protein glycosylation reveals the unique surface layer modulation of an anammox bacterium.</title>
        <authorList>
            <person name="Pabst M."/>
            <person name="Grouzdev D.S."/>
            <person name="Lawson C.E."/>
            <person name="Kleikamp H.B.C."/>
            <person name="de Ram C."/>
            <person name="Louwen R."/>
            <person name="Lin Y.M."/>
            <person name="Lucker S."/>
            <person name="van Loosdrecht M.C.M."/>
            <person name="Laureni M."/>
        </authorList>
    </citation>
    <scope>NUCLEOTIDE SEQUENCE</scope>
    <source>
        <strain evidence="10">BROCD043</strain>
    </source>
</reference>